<protein>
    <submittedName>
        <fullName evidence="1">Uncharacterized protein</fullName>
    </submittedName>
</protein>
<gene>
    <name evidence="1" type="ORF">C7B46_10890</name>
</gene>
<reference evidence="1 2" key="1">
    <citation type="journal article" date="2014" name="BMC Genomics">
        <title>Comparison of environmental and isolate Sulfobacillus genomes reveals diverse carbon, sulfur, nitrogen, and hydrogen metabolisms.</title>
        <authorList>
            <person name="Justice N.B."/>
            <person name="Norman A."/>
            <person name="Brown C.T."/>
            <person name="Singh A."/>
            <person name="Thomas B.C."/>
            <person name="Banfield J.F."/>
        </authorList>
    </citation>
    <scope>NUCLEOTIDE SEQUENCE [LARGE SCALE GENOMIC DNA]</scope>
    <source>
        <strain evidence="1">AMDSBA4</strain>
    </source>
</reference>
<organism evidence="1 2">
    <name type="scientific">Sulfobacillus benefaciens</name>
    <dbReference type="NCBI Taxonomy" id="453960"/>
    <lineage>
        <taxon>Bacteria</taxon>
        <taxon>Bacillati</taxon>
        <taxon>Bacillota</taxon>
        <taxon>Clostridia</taxon>
        <taxon>Eubacteriales</taxon>
        <taxon>Clostridiales Family XVII. Incertae Sedis</taxon>
        <taxon>Sulfobacillus</taxon>
    </lineage>
</organism>
<evidence type="ECO:0000313" key="2">
    <source>
        <dbReference type="Proteomes" id="UP000242972"/>
    </source>
</evidence>
<name>A0A2T2XF97_9FIRM</name>
<evidence type="ECO:0000313" key="1">
    <source>
        <dbReference type="EMBL" id="PSR33159.1"/>
    </source>
</evidence>
<dbReference type="Proteomes" id="UP000242972">
    <property type="component" value="Unassembled WGS sequence"/>
</dbReference>
<accession>A0A2T2XF97</accession>
<comment type="caution">
    <text evidence="1">The sequence shown here is derived from an EMBL/GenBank/DDBJ whole genome shotgun (WGS) entry which is preliminary data.</text>
</comment>
<dbReference type="EMBL" id="PXYW01000025">
    <property type="protein sequence ID" value="PSR33159.1"/>
    <property type="molecule type" value="Genomic_DNA"/>
</dbReference>
<proteinExistence type="predicted"/>
<sequence>MVMDSMGTKHLHPLVLAISVFNHVSQHTASALQRECRPINLSLIRPLPIEQGLAVFVIFTIQMN</sequence>
<dbReference type="AlphaFoldDB" id="A0A2T2XF97"/>